<sequence length="37" mass="4371">MLFSDFSFFSNFPKVQAFILLLTARCINSRHSMNKMQ</sequence>
<dbReference type="EMBL" id="JNHN01000176">
    <property type="protein sequence ID" value="KDS49513.1"/>
    <property type="molecule type" value="Genomic_DNA"/>
</dbReference>
<protein>
    <submittedName>
        <fullName evidence="1">Uncharacterized protein</fullName>
    </submittedName>
</protein>
<reference evidence="1 2" key="1">
    <citation type="submission" date="2014-04" db="EMBL/GenBank/DDBJ databases">
        <authorList>
            <person name="Sears C."/>
            <person name="Carroll K."/>
            <person name="Sack B.R."/>
            <person name="Qadri F."/>
            <person name="Myers L.L."/>
            <person name="Chung G.-T."/>
            <person name="Escheverria P."/>
            <person name="Fraser C.M."/>
            <person name="Sadzewicz L."/>
            <person name="Shefchek K.A."/>
            <person name="Tallon L."/>
            <person name="Das S.P."/>
            <person name="Daugherty S."/>
            <person name="Mongodin E.F."/>
        </authorList>
    </citation>
    <scope>NUCLEOTIDE SEQUENCE [LARGE SCALE GENOMIC DNA]</scope>
    <source>
        <strain evidence="1 2">3978 T3 ii</strain>
    </source>
</reference>
<proteinExistence type="predicted"/>
<gene>
    <name evidence="1" type="ORF">M094_1941</name>
</gene>
<evidence type="ECO:0000313" key="2">
    <source>
        <dbReference type="Proteomes" id="UP000028013"/>
    </source>
</evidence>
<evidence type="ECO:0000313" key="1">
    <source>
        <dbReference type="EMBL" id="KDS49513.1"/>
    </source>
</evidence>
<dbReference type="AlphaFoldDB" id="A0A078RZW0"/>
<dbReference type="Proteomes" id="UP000028013">
    <property type="component" value="Unassembled WGS sequence"/>
</dbReference>
<comment type="caution">
    <text evidence="1">The sequence shown here is derived from an EMBL/GenBank/DDBJ whole genome shotgun (WGS) entry which is preliminary data.</text>
</comment>
<name>A0A078RZW0_BACUN</name>
<accession>A0A078RZW0</accession>
<organism evidence="1 2">
    <name type="scientific">Bacteroides uniformis str. 3978 T3 ii</name>
    <dbReference type="NCBI Taxonomy" id="1339349"/>
    <lineage>
        <taxon>Bacteria</taxon>
        <taxon>Pseudomonadati</taxon>
        <taxon>Bacteroidota</taxon>
        <taxon>Bacteroidia</taxon>
        <taxon>Bacteroidales</taxon>
        <taxon>Bacteroidaceae</taxon>
        <taxon>Bacteroides</taxon>
    </lineage>
</organism>